<dbReference type="InterPro" id="IPR001623">
    <property type="entry name" value="DnaJ_domain"/>
</dbReference>
<dbReference type="SMART" id="SM00028">
    <property type="entry name" value="TPR"/>
    <property type="match status" value="3"/>
</dbReference>
<evidence type="ECO:0000256" key="4">
    <source>
        <dbReference type="SAM" id="MobiDB-lite"/>
    </source>
</evidence>
<keyword evidence="2 3" id="KW-0802">TPR repeat</keyword>
<evidence type="ECO:0000256" key="1">
    <source>
        <dbReference type="ARBA" id="ARBA00022737"/>
    </source>
</evidence>
<dbReference type="EMBL" id="LGRX02012732">
    <property type="protein sequence ID" value="KAK3266934.1"/>
    <property type="molecule type" value="Genomic_DNA"/>
</dbReference>
<feature type="repeat" description="TPR" evidence="3">
    <location>
        <begin position="141"/>
        <end position="174"/>
    </location>
</feature>
<dbReference type="CDD" id="cd06257">
    <property type="entry name" value="DnaJ"/>
    <property type="match status" value="1"/>
</dbReference>
<dbReference type="InterPro" id="IPR036869">
    <property type="entry name" value="J_dom_sf"/>
</dbReference>
<proteinExistence type="predicted"/>
<name>A0AAE0FVZ2_9CHLO</name>
<feature type="domain" description="J" evidence="5">
    <location>
        <begin position="191"/>
        <end position="261"/>
    </location>
</feature>
<protein>
    <recommendedName>
        <fullName evidence="5">J domain-containing protein</fullName>
    </recommendedName>
</protein>
<feature type="region of interest" description="Disordered" evidence="4">
    <location>
        <begin position="267"/>
        <end position="326"/>
    </location>
</feature>
<dbReference type="InterPro" id="IPR011990">
    <property type="entry name" value="TPR-like_helical_dom_sf"/>
</dbReference>
<organism evidence="6 7">
    <name type="scientific">Cymbomonas tetramitiformis</name>
    <dbReference type="NCBI Taxonomy" id="36881"/>
    <lineage>
        <taxon>Eukaryota</taxon>
        <taxon>Viridiplantae</taxon>
        <taxon>Chlorophyta</taxon>
        <taxon>Pyramimonadophyceae</taxon>
        <taxon>Pyramimonadales</taxon>
        <taxon>Pyramimonadaceae</taxon>
        <taxon>Cymbomonas</taxon>
    </lineage>
</organism>
<feature type="compositionally biased region" description="Basic residues" evidence="4">
    <location>
        <begin position="275"/>
        <end position="285"/>
    </location>
</feature>
<dbReference type="PROSITE" id="PS00636">
    <property type="entry name" value="DNAJ_1"/>
    <property type="match status" value="1"/>
</dbReference>
<dbReference type="PANTHER" id="PTHR45188:SF2">
    <property type="entry name" value="DNAJ HOMOLOG SUBFAMILY C MEMBER 7"/>
    <property type="match status" value="1"/>
</dbReference>
<dbReference type="Proteomes" id="UP001190700">
    <property type="component" value="Unassembled WGS sequence"/>
</dbReference>
<reference evidence="6 7" key="1">
    <citation type="journal article" date="2015" name="Genome Biol. Evol.">
        <title>Comparative Genomics of a Bacterivorous Green Alga Reveals Evolutionary Causalities and Consequences of Phago-Mixotrophic Mode of Nutrition.</title>
        <authorList>
            <person name="Burns J.A."/>
            <person name="Paasch A."/>
            <person name="Narechania A."/>
            <person name="Kim E."/>
        </authorList>
    </citation>
    <scope>NUCLEOTIDE SEQUENCE [LARGE SCALE GENOMIC DNA]</scope>
    <source>
        <strain evidence="6 7">PLY_AMNH</strain>
    </source>
</reference>
<feature type="region of interest" description="Disordered" evidence="4">
    <location>
        <begin position="366"/>
        <end position="391"/>
    </location>
</feature>
<dbReference type="SMART" id="SM00271">
    <property type="entry name" value="DnaJ"/>
    <property type="match status" value="1"/>
</dbReference>
<dbReference type="Gene3D" id="1.25.40.10">
    <property type="entry name" value="Tetratricopeptide repeat domain"/>
    <property type="match status" value="1"/>
</dbReference>
<feature type="compositionally biased region" description="Low complexity" evidence="4">
    <location>
        <begin position="316"/>
        <end position="326"/>
    </location>
</feature>
<dbReference type="SUPFAM" id="SSF46565">
    <property type="entry name" value="Chaperone J-domain"/>
    <property type="match status" value="1"/>
</dbReference>
<comment type="caution">
    <text evidence="6">The sequence shown here is derived from an EMBL/GenBank/DDBJ whole genome shotgun (WGS) entry which is preliminary data.</text>
</comment>
<evidence type="ECO:0000256" key="3">
    <source>
        <dbReference type="PROSITE-ProRule" id="PRU00339"/>
    </source>
</evidence>
<keyword evidence="7" id="KW-1185">Reference proteome</keyword>
<dbReference type="PROSITE" id="PS50076">
    <property type="entry name" value="DNAJ_2"/>
    <property type="match status" value="1"/>
</dbReference>
<dbReference type="PRINTS" id="PR00625">
    <property type="entry name" value="JDOMAIN"/>
</dbReference>
<feature type="compositionally biased region" description="Acidic residues" evidence="4">
    <location>
        <begin position="497"/>
        <end position="507"/>
    </location>
</feature>
<sequence>EGADPTKEDAEGNTALALAKSFEQQELEASSPERVSQDAELRNPAAQRKASGLLRVLQDKDLQFCNCTVRACAALREGRDQEALDACTAALELAPKCSRAVPAADRAHLHYNRAQAASRLNMRSVAIEACDQALELDPMHCRALALRGECHSALLQYEDAVNDFMRLAEIEPNDPLWYSRAAQAQREGQSSHYELLDIDTGASPDEIKKAFREQCKKWHPDRQKNAAPDDQHRATTHFKRINEAYQTLGDPQKRLVYDLELESKGMKIGNSMNRPHQHQATHRPPQRSSATEHWGDQMRRDPASPQQNAGPHFEDSGAASSEERVAGAAAAAARRWREELMREIRRRESQVDAMVADLKRRSEELGRKAEAAGASQSSTRIPGQGQPAGMHGMDPRYASSTEGEPHVGVNGVWGHSGAERREHWMGREAYMAGKDGRPEMNDGEAEYTGGGQGPQVWCGICGSTEHRSADCDCWAQWGEASPGEISEDAIDGLTSESSEESDGEEGEWRDMPSPPMGP</sequence>
<feature type="compositionally biased region" description="Basic and acidic residues" evidence="4">
    <location>
        <begin position="293"/>
        <end position="302"/>
    </location>
</feature>
<dbReference type="SUPFAM" id="SSF48452">
    <property type="entry name" value="TPR-like"/>
    <property type="match status" value="1"/>
</dbReference>
<dbReference type="AlphaFoldDB" id="A0AAE0FVZ2"/>
<dbReference type="InterPro" id="IPR019734">
    <property type="entry name" value="TPR_rpt"/>
</dbReference>
<accession>A0AAE0FVZ2</accession>
<evidence type="ECO:0000256" key="2">
    <source>
        <dbReference type="ARBA" id="ARBA00022803"/>
    </source>
</evidence>
<feature type="non-terminal residue" evidence="6">
    <location>
        <position position="1"/>
    </location>
</feature>
<feature type="compositionally biased region" description="Basic and acidic residues" evidence="4">
    <location>
        <begin position="1"/>
        <end position="10"/>
    </location>
</feature>
<feature type="region of interest" description="Disordered" evidence="4">
    <location>
        <begin position="1"/>
        <end position="42"/>
    </location>
</feature>
<dbReference type="Pfam" id="PF13181">
    <property type="entry name" value="TPR_8"/>
    <property type="match status" value="1"/>
</dbReference>
<dbReference type="InterPro" id="IPR018253">
    <property type="entry name" value="DnaJ_domain_CS"/>
</dbReference>
<gene>
    <name evidence="6" type="ORF">CYMTET_24476</name>
</gene>
<evidence type="ECO:0000259" key="5">
    <source>
        <dbReference type="PROSITE" id="PS50076"/>
    </source>
</evidence>
<dbReference type="PROSITE" id="PS50005">
    <property type="entry name" value="TPR"/>
    <property type="match status" value="1"/>
</dbReference>
<dbReference type="PANTHER" id="PTHR45188">
    <property type="entry name" value="DNAJ PROTEIN P58IPK HOMOLOG"/>
    <property type="match status" value="1"/>
</dbReference>
<feature type="region of interest" description="Disordered" evidence="4">
    <location>
        <begin position="482"/>
        <end position="518"/>
    </location>
</feature>
<keyword evidence="1" id="KW-0677">Repeat</keyword>
<dbReference type="Gene3D" id="1.10.287.110">
    <property type="entry name" value="DnaJ domain"/>
    <property type="match status" value="1"/>
</dbReference>
<evidence type="ECO:0000313" key="6">
    <source>
        <dbReference type="EMBL" id="KAK3266934.1"/>
    </source>
</evidence>
<evidence type="ECO:0000313" key="7">
    <source>
        <dbReference type="Proteomes" id="UP001190700"/>
    </source>
</evidence>
<dbReference type="Pfam" id="PF00226">
    <property type="entry name" value="DnaJ"/>
    <property type="match status" value="1"/>
</dbReference>